<name>A0A8R7TW61_TRIUA</name>
<dbReference type="PANTHER" id="PTHR23272">
    <property type="entry name" value="BED FINGER-RELATED"/>
    <property type="match status" value="1"/>
</dbReference>
<reference evidence="2" key="3">
    <citation type="submission" date="2022-06" db="UniProtKB">
        <authorList>
            <consortium name="EnsemblPlants"/>
        </authorList>
    </citation>
    <scope>IDENTIFICATION</scope>
</reference>
<proteinExistence type="predicted"/>
<reference evidence="2" key="2">
    <citation type="submission" date="2018-03" db="EMBL/GenBank/DDBJ databases">
        <title>The Triticum urartu genome reveals the dynamic nature of wheat genome evolution.</title>
        <authorList>
            <person name="Ling H."/>
            <person name="Ma B."/>
            <person name="Shi X."/>
            <person name="Liu H."/>
            <person name="Dong L."/>
            <person name="Sun H."/>
            <person name="Cao Y."/>
            <person name="Gao Q."/>
            <person name="Zheng S."/>
            <person name="Li Y."/>
            <person name="Yu Y."/>
            <person name="Du H."/>
            <person name="Qi M."/>
            <person name="Li Y."/>
            <person name="Yu H."/>
            <person name="Cui Y."/>
            <person name="Wang N."/>
            <person name="Chen C."/>
            <person name="Wu H."/>
            <person name="Zhao Y."/>
            <person name="Zhang J."/>
            <person name="Li Y."/>
            <person name="Zhou W."/>
            <person name="Zhang B."/>
            <person name="Hu W."/>
            <person name="Eijk M."/>
            <person name="Tang J."/>
            <person name="Witsenboer H."/>
            <person name="Zhao S."/>
            <person name="Li Z."/>
            <person name="Zhang A."/>
            <person name="Wang D."/>
            <person name="Liang C."/>
        </authorList>
    </citation>
    <scope>NUCLEOTIDE SEQUENCE [LARGE SCALE GENOMIC DNA]</scope>
    <source>
        <strain evidence="2">cv. G1812</strain>
    </source>
</reference>
<dbReference type="SUPFAM" id="SSF53098">
    <property type="entry name" value="Ribonuclease H-like"/>
    <property type="match status" value="1"/>
</dbReference>
<dbReference type="PANTHER" id="PTHR23272:SF181">
    <property type="entry name" value="OS01G0802400 PROTEIN"/>
    <property type="match status" value="1"/>
</dbReference>
<protein>
    <recommendedName>
        <fullName evidence="1">HAT C-terminal dimerisation domain-containing protein</fullName>
    </recommendedName>
</protein>
<dbReference type="InterPro" id="IPR012337">
    <property type="entry name" value="RNaseH-like_sf"/>
</dbReference>
<dbReference type="InterPro" id="IPR008906">
    <property type="entry name" value="HATC_C_dom"/>
</dbReference>
<organism evidence="2 3">
    <name type="scientific">Triticum urartu</name>
    <name type="common">Red wild einkorn</name>
    <name type="synonym">Crithodium urartu</name>
    <dbReference type="NCBI Taxonomy" id="4572"/>
    <lineage>
        <taxon>Eukaryota</taxon>
        <taxon>Viridiplantae</taxon>
        <taxon>Streptophyta</taxon>
        <taxon>Embryophyta</taxon>
        <taxon>Tracheophyta</taxon>
        <taxon>Spermatophyta</taxon>
        <taxon>Magnoliopsida</taxon>
        <taxon>Liliopsida</taxon>
        <taxon>Poales</taxon>
        <taxon>Poaceae</taxon>
        <taxon>BOP clade</taxon>
        <taxon>Pooideae</taxon>
        <taxon>Triticodae</taxon>
        <taxon>Triticeae</taxon>
        <taxon>Triticinae</taxon>
        <taxon>Triticum</taxon>
    </lineage>
</organism>
<sequence length="103" mass="11575">MWDLPFLANGSLRKSLLNTSQEGPIAPRAKLDAYLEEEYFDKSSEIFDILACWKENVEKYRVLSAMARDLLDVPLSIVSSESVFSSGVRSLGDARTSMKPKML</sequence>
<evidence type="ECO:0000313" key="3">
    <source>
        <dbReference type="Proteomes" id="UP000015106"/>
    </source>
</evidence>
<dbReference type="GO" id="GO:0046983">
    <property type="term" value="F:protein dimerization activity"/>
    <property type="evidence" value="ECO:0007669"/>
    <property type="project" value="InterPro"/>
</dbReference>
<evidence type="ECO:0000259" key="1">
    <source>
        <dbReference type="Pfam" id="PF05699"/>
    </source>
</evidence>
<dbReference type="Gramene" id="TuG1812G0300002875.01.T01">
    <property type="protein sequence ID" value="TuG1812G0300002875.01.T01.cds244390"/>
    <property type="gene ID" value="TuG1812G0300002875.01"/>
</dbReference>
<dbReference type="Proteomes" id="UP000015106">
    <property type="component" value="Chromosome 3"/>
</dbReference>
<dbReference type="AlphaFoldDB" id="A0A8R7TW61"/>
<dbReference type="EnsemblPlants" id="TuG1812G0300002875.01.T01">
    <property type="protein sequence ID" value="TuG1812G0300002875.01.T01.cds244390"/>
    <property type="gene ID" value="TuG1812G0300002875.01"/>
</dbReference>
<keyword evidence="3" id="KW-1185">Reference proteome</keyword>
<reference evidence="3" key="1">
    <citation type="journal article" date="2013" name="Nature">
        <title>Draft genome of the wheat A-genome progenitor Triticum urartu.</title>
        <authorList>
            <person name="Ling H.Q."/>
            <person name="Zhao S."/>
            <person name="Liu D."/>
            <person name="Wang J."/>
            <person name="Sun H."/>
            <person name="Zhang C."/>
            <person name="Fan H."/>
            <person name="Li D."/>
            <person name="Dong L."/>
            <person name="Tao Y."/>
            <person name="Gao C."/>
            <person name="Wu H."/>
            <person name="Li Y."/>
            <person name="Cui Y."/>
            <person name="Guo X."/>
            <person name="Zheng S."/>
            <person name="Wang B."/>
            <person name="Yu K."/>
            <person name="Liang Q."/>
            <person name="Yang W."/>
            <person name="Lou X."/>
            <person name="Chen J."/>
            <person name="Feng M."/>
            <person name="Jian J."/>
            <person name="Zhang X."/>
            <person name="Luo G."/>
            <person name="Jiang Y."/>
            <person name="Liu J."/>
            <person name="Wang Z."/>
            <person name="Sha Y."/>
            <person name="Zhang B."/>
            <person name="Wu H."/>
            <person name="Tang D."/>
            <person name="Shen Q."/>
            <person name="Xue P."/>
            <person name="Zou S."/>
            <person name="Wang X."/>
            <person name="Liu X."/>
            <person name="Wang F."/>
            <person name="Yang Y."/>
            <person name="An X."/>
            <person name="Dong Z."/>
            <person name="Zhang K."/>
            <person name="Zhang X."/>
            <person name="Luo M.C."/>
            <person name="Dvorak J."/>
            <person name="Tong Y."/>
            <person name="Wang J."/>
            <person name="Yang H."/>
            <person name="Li Z."/>
            <person name="Wang D."/>
            <person name="Zhang A."/>
            <person name="Wang J."/>
        </authorList>
    </citation>
    <scope>NUCLEOTIDE SEQUENCE</scope>
    <source>
        <strain evidence="3">cv. G1812</strain>
    </source>
</reference>
<feature type="domain" description="HAT C-terminal dimerisation" evidence="1">
    <location>
        <begin position="31"/>
        <end position="102"/>
    </location>
</feature>
<dbReference type="Pfam" id="PF05699">
    <property type="entry name" value="Dimer_Tnp_hAT"/>
    <property type="match status" value="1"/>
</dbReference>
<evidence type="ECO:0000313" key="2">
    <source>
        <dbReference type="EnsemblPlants" id="TuG1812G0300002875.01.T01.cds244390"/>
    </source>
</evidence>
<accession>A0A8R7TW61</accession>